<sequence>MEVYSSKNVDSNCYYKNGFIHTNEKEESVLEESEVAKFFDGLNILVTGGSGFLGKLLVEKLLRSTPKLGKLFMLMRAKKGKTPSERFKEHFDDPLYNRLKDERPDFLSQVKMIEGDTSLCDLGLSTEDREKLVANVDVVLHGAATVRFDETLRRAVEINVRGTKLILQFAKDMKNLKAFVYVSTAFSHCVLKHIEEKFYEPPLDPDKVISLVGLLDDDTLDFMTPKLIGKWPNTYAFSKALAEELVRVHGPGMPACVVRPSIMLATYREPQPGWINNFYGPTGVVMGAAIGLLRTLHAKHDVIADIIPADYVINNVIVAAWDTAKKWEEKQKISSEGSDELEKIDDPVIYNSVSSCQKPIDWGTFMKINETEGREIPSTLVLWHYMFTLNSNWYIHNLYVLFLHLLPAAIVDTLALLTGRKPILLKAYKKIHKFSGVISYFCMQQWKFSNENVLALWEKISPTDRKLFDFNLNSLDWNDYFYYHVRGLRVYILKDPMDTVERGRIKFH</sequence>
<dbReference type="EMBL" id="CM056741">
    <property type="protein sequence ID" value="KAJ8688342.1"/>
    <property type="molecule type" value="Genomic_DNA"/>
</dbReference>
<organism evidence="1 2">
    <name type="scientific">Eretmocerus hayati</name>
    <dbReference type="NCBI Taxonomy" id="131215"/>
    <lineage>
        <taxon>Eukaryota</taxon>
        <taxon>Metazoa</taxon>
        <taxon>Ecdysozoa</taxon>
        <taxon>Arthropoda</taxon>
        <taxon>Hexapoda</taxon>
        <taxon>Insecta</taxon>
        <taxon>Pterygota</taxon>
        <taxon>Neoptera</taxon>
        <taxon>Endopterygota</taxon>
        <taxon>Hymenoptera</taxon>
        <taxon>Apocrita</taxon>
        <taxon>Proctotrupomorpha</taxon>
        <taxon>Chalcidoidea</taxon>
        <taxon>Aphelinidae</taxon>
        <taxon>Aphelininae</taxon>
        <taxon>Eretmocerus</taxon>
    </lineage>
</organism>
<comment type="caution">
    <text evidence="1">The sequence shown here is derived from an EMBL/GenBank/DDBJ whole genome shotgun (WGS) entry which is preliminary data.</text>
</comment>
<evidence type="ECO:0000313" key="2">
    <source>
        <dbReference type="Proteomes" id="UP001239111"/>
    </source>
</evidence>
<evidence type="ECO:0000313" key="1">
    <source>
        <dbReference type="EMBL" id="KAJ8688342.1"/>
    </source>
</evidence>
<name>A0ACC2PXZ3_9HYME</name>
<proteinExistence type="predicted"/>
<gene>
    <name evidence="1" type="ORF">QAD02_024137</name>
</gene>
<accession>A0ACC2PXZ3</accession>
<dbReference type="Proteomes" id="UP001239111">
    <property type="component" value="Chromosome 1"/>
</dbReference>
<reference evidence="1" key="1">
    <citation type="submission" date="2023-04" db="EMBL/GenBank/DDBJ databases">
        <title>A chromosome-level genome assembly of the parasitoid wasp Eretmocerus hayati.</title>
        <authorList>
            <person name="Zhong Y."/>
            <person name="Liu S."/>
            <person name="Liu Y."/>
        </authorList>
    </citation>
    <scope>NUCLEOTIDE SEQUENCE</scope>
    <source>
        <strain evidence="1">ZJU_SS_LIU_2023</strain>
    </source>
</reference>
<keyword evidence="2" id="KW-1185">Reference proteome</keyword>
<feature type="non-terminal residue" evidence="1">
    <location>
        <position position="508"/>
    </location>
</feature>
<protein>
    <submittedName>
        <fullName evidence="1">Uncharacterized protein</fullName>
    </submittedName>
</protein>